<gene>
    <name evidence="2" type="ORF">O3G_MSEX003346</name>
</gene>
<dbReference type="EMBL" id="JH668310">
    <property type="protein sequence ID" value="KAG6444265.1"/>
    <property type="molecule type" value="Genomic_DNA"/>
</dbReference>
<feature type="compositionally biased region" description="Basic residues" evidence="1">
    <location>
        <begin position="749"/>
        <end position="762"/>
    </location>
</feature>
<reference evidence="2" key="1">
    <citation type="journal article" date="2016" name="Insect Biochem. Mol. Biol.">
        <title>Multifaceted biological insights from a draft genome sequence of the tobacco hornworm moth, Manduca sexta.</title>
        <authorList>
            <person name="Kanost M.R."/>
            <person name="Arrese E.L."/>
            <person name="Cao X."/>
            <person name="Chen Y.R."/>
            <person name="Chellapilla S."/>
            <person name="Goldsmith M.R."/>
            <person name="Grosse-Wilde E."/>
            <person name="Heckel D.G."/>
            <person name="Herndon N."/>
            <person name="Jiang H."/>
            <person name="Papanicolaou A."/>
            <person name="Qu J."/>
            <person name="Soulages J.L."/>
            <person name="Vogel H."/>
            <person name="Walters J."/>
            <person name="Waterhouse R.M."/>
            <person name="Ahn S.J."/>
            <person name="Almeida F.C."/>
            <person name="An C."/>
            <person name="Aqrawi P."/>
            <person name="Bretschneider A."/>
            <person name="Bryant W.B."/>
            <person name="Bucks S."/>
            <person name="Chao H."/>
            <person name="Chevignon G."/>
            <person name="Christen J.M."/>
            <person name="Clarke D.F."/>
            <person name="Dittmer N.T."/>
            <person name="Ferguson L.C.F."/>
            <person name="Garavelou S."/>
            <person name="Gordon K.H.J."/>
            <person name="Gunaratna R.T."/>
            <person name="Han Y."/>
            <person name="Hauser F."/>
            <person name="He Y."/>
            <person name="Heidel-Fischer H."/>
            <person name="Hirsh A."/>
            <person name="Hu Y."/>
            <person name="Jiang H."/>
            <person name="Kalra D."/>
            <person name="Klinner C."/>
            <person name="Konig C."/>
            <person name="Kovar C."/>
            <person name="Kroll A.R."/>
            <person name="Kuwar S.S."/>
            <person name="Lee S.L."/>
            <person name="Lehman R."/>
            <person name="Li K."/>
            <person name="Li Z."/>
            <person name="Liang H."/>
            <person name="Lovelace S."/>
            <person name="Lu Z."/>
            <person name="Mansfield J.H."/>
            <person name="McCulloch K.J."/>
            <person name="Mathew T."/>
            <person name="Morton B."/>
            <person name="Muzny D.M."/>
            <person name="Neunemann D."/>
            <person name="Ongeri F."/>
            <person name="Pauchet Y."/>
            <person name="Pu L.L."/>
            <person name="Pyrousis I."/>
            <person name="Rao X.J."/>
            <person name="Redding A."/>
            <person name="Roesel C."/>
            <person name="Sanchez-Gracia A."/>
            <person name="Schaack S."/>
            <person name="Shukla A."/>
            <person name="Tetreau G."/>
            <person name="Wang Y."/>
            <person name="Xiong G.H."/>
            <person name="Traut W."/>
            <person name="Walsh T.K."/>
            <person name="Worley K.C."/>
            <person name="Wu D."/>
            <person name="Wu W."/>
            <person name="Wu Y.Q."/>
            <person name="Zhang X."/>
            <person name="Zou Z."/>
            <person name="Zucker H."/>
            <person name="Briscoe A.D."/>
            <person name="Burmester T."/>
            <person name="Clem R.J."/>
            <person name="Feyereisen R."/>
            <person name="Grimmelikhuijzen C.J.P."/>
            <person name="Hamodrakas S.J."/>
            <person name="Hansson B.S."/>
            <person name="Huguet E."/>
            <person name="Jermiin L.S."/>
            <person name="Lan Q."/>
            <person name="Lehman H.K."/>
            <person name="Lorenzen M."/>
            <person name="Merzendorfer H."/>
            <person name="Michalopoulos I."/>
            <person name="Morton D.B."/>
            <person name="Muthukrishnan S."/>
            <person name="Oakeshott J.G."/>
            <person name="Palmer W."/>
            <person name="Park Y."/>
            <person name="Passarelli A.L."/>
            <person name="Rozas J."/>
            <person name="Schwartz L.M."/>
            <person name="Smith W."/>
            <person name="Southgate A."/>
            <person name="Vilcinskas A."/>
            <person name="Vogt R."/>
            <person name="Wang P."/>
            <person name="Werren J."/>
            <person name="Yu X.Q."/>
            <person name="Zhou J.J."/>
            <person name="Brown S.J."/>
            <person name="Scherer S.E."/>
            <person name="Richards S."/>
            <person name="Blissard G.W."/>
        </authorList>
    </citation>
    <scope>NUCLEOTIDE SEQUENCE</scope>
</reference>
<feature type="compositionally biased region" description="Polar residues" evidence="1">
    <location>
        <begin position="894"/>
        <end position="903"/>
    </location>
</feature>
<feature type="region of interest" description="Disordered" evidence="1">
    <location>
        <begin position="749"/>
        <end position="778"/>
    </location>
</feature>
<feature type="region of interest" description="Disordered" evidence="1">
    <location>
        <begin position="890"/>
        <end position="924"/>
    </location>
</feature>
<accession>A0A921YRD8</accession>
<keyword evidence="3" id="KW-1185">Reference proteome</keyword>
<dbReference type="EMBL" id="JH668310">
    <property type="protein sequence ID" value="KAG6444266.1"/>
    <property type="molecule type" value="Genomic_DNA"/>
</dbReference>
<feature type="region of interest" description="Disordered" evidence="1">
    <location>
        <begin position="804"/>
        <end position="846"/>
    </location>
</feature>
<comment type="caution">
    <text evidence="2">The sequence shown here is derived from an EMBL/GenBank/DDBJ whole genome shotgun (WGS) entry which is preliminary data.</text>
</comment>
<evidence type="ECO:0000313" key="3">
    <source>
        <dbReference type="Proteomes" id="UP000791440"/>
    </source>
</evidence>
<dbReference type="AlphaFoldDB" id="A0A921YRD8"/>
<organism evidence="2 3">
    <name type="scientific">Manduca sexta</name>
    <name type="common">Tobacco hawkmoth</name>
    <name type="synonym">Tobacco hornworm</name>
    <dbReference type="NCBI Taxonomy" id="7130"/>
    <lineage>
        <taxon>Eukaryota</taxon>
        <taxon>Metazoa</taxon>
        <taxon>Ecdysozoa</taxon>
        <taxon>Arthropoda</taxon>
        <taxon>Hexapoda</taxon>
        <taxon>Insecta</taxon>
        <taxon>Pterygota</taxon>
        <taxon>Neoptera</taxon>
        <taxon>Endopterygota</taxon>
        <taxon>Lepidoptera</taxon>
        <taxon>Glossata</taxon>
        <taxon>Ditrysia</taxon>
        <taxon>Bombycoidea</taxon>
        <taxon>Sphingidae</taxon>
        <taxon>Sphinginae</taxon>
        <taxon>Sphingini</taxon>
        <taxon>Manduca</taxon>
    </lineage>
</organism>
<name>A0A921YRD8_MANSE</name>
<feature type="region of interest" description="Disordered" evidence="1">
    <location>
        <begin position="978"/>
        <end position="1002"/>
    </location>
</feature>
<feature type="region of interest" description="Disordered" evidence="1">
    <location>
        <begin position="400"/>
        <end position="419"/>
    </location>
</feature>
<feature type="compositionally biased region" description="Low complexity" evidence="1">
    <location>
        <begin position="588"/>
        <end position="603"/>
    </location>
</feature>
<reference evidence="2" key="2">
    <citation type="submission" date="2020-12" db="EMBL/GenBank/DDBJ databases">
        <authorList>
            <person name="Kanost M."/>
        </authorList>
    </citation>
    <scope>NUCLEOTIDE SEQUENCE</scope>
</reference>
<sequence>MEGSRILTLSSGATVEFNNDFVGWLTEQCLKSDTLHTSFINKTLGEEQIKLLNEIATLLNINVSNNDMEKIMCWLRRILYVKAQCYTSENDWLKVAPDWLLEAALRLRLLPVEQLPQPTEGVFISACAMRALLRRVHDTRGKLDDPVLELIWQDVRQSAMSKLCLRVNQGDRAIDPKITAMEWRVIDLVLLHFSSDEYLLVTEDTLESCAQKFALVVLCQLVHEHRLHECAGRAELARRWGRAHHAYTTRKFHMSLVGLQRRWFEVRRCSNAWPKSALRTRVQQLASNSSAASYSWTELVAGGMVFTHQDAVESEIFHATSELKLSSEPRVFMEENGDVIGSVEISRENTMMNCASDPKYFVTDGNDVEQAQSTKATNNNRLQRRAGRFSSFLMFESDDDPCSDDNLDNNSNSLTKDDSEEDVISLSEAILRIESEAVTAKRPKLAVHSISATFDQNFTLFPSPNFLEVTPLPSRPPLDNTALNTEPIVILPAENFKLESEDSESISLYPNLESSKEASGLPEVPPESDCVMFQEEIDEKLLMNAVVVIEKMDIEKYMDEQRSARKSGKKLKSIYVEEDDESSRDSGSEWSPESAEESAGWSSDEACDGRMDEALRPVTLRNIDEVRRRAQRKLTAQVAPVTPAPAATAATATAATATTATAATATTATAATATAADATILQASGLEGDAMAPLVDNDTVVPPVAVEVREYCPLGLKTTRLRYGQAMYRREMDAMFAPKDREKRARAAAAKRKARRREKKMRLKLEEQKKREASAKDDMSEWIRQRNLNSLYFGPVPLPLPAAKAVEQRRSSNPSVGADKLTPRREARATSLGKESAPTSTTLTQNISTSVQAQSPILTHALTCTADQATSVPPSSPHSGILRIVPDESIEPSAPTSSLNSEPPTEDRPQDAETSATSASDQSVPPVVRLVVSLPVCPDPSKVPTDCAALWPVQIFPALPQPGESNETTDAAVVKIDENRSASETQDNGECSKKDKSKGVEDLPAKNSNLLRALTGLYSRVDASTPPPLVELTSKSSNVITLEREVFGNLNTMTALEYIQGGDGSLLKIICKPASTPFWIVSGEYLVLAEESEEMMLQGLAYYTLAPPAEIKRIIFTRTEAESAEAASAPRRLAVQGKLYRKLSSAPLRYAQVLCAARSLQHARRLHRRRPLLLYHAARRALAPLVRFEQLLHIYNKDANEEIVLDD</sequence>
<protein>
    <submittedName>
        <fullName evidence="2">Uncharacterized protein</fullName>
    </submittedName>
</protein>
<feature type="compositionally biased region" description="Basic and acidic residues" evidence="1">
    <location>
        <begin position="763"/>
        <end position="778"/>
    </location>
</feature>
<evidence type="ECO:0000256" key="1">
    <source>
        <dbReference type="SAM" id="MobiDB-lite"/>
    </source>
</evidence>
<feature type="compositionally biased region" description="Basic and acidic residues" evidence="1">
    <location>
        <begin position="990"/>
        <end position="1002"/>
    </location>
</feature>
<feature type="region of interest" description="Disordered" evidence="1">
    <location>
        <begin position="575"/>
        <end position="608"/>
    </location>
</feature>
<feature type="compositionally biased region" description="Polar residues" evidence="1">
    <location>
        <begin position="912"/>
        <end position="922"/>
    </location>
</feature>
<feature type="compositionally biased region" description="Polar residues" evidence="1">
    <location>
        <begin position="837"/>
        <end position="846"/>
    </location>
</feature>
<proteinExistence type="predicted"/>
<dbReference type="Proteomes" id="UP000791440">
    <property type="component" value="Unassembled WGS sequence"/>
</dbReference>
<evidence type="ECO:0000313" key="2">
    <source>
        <dbReference type="EMBL" id="KAG6444266.1"/>
    </source>
</evidence>